<protein>
    <recommendedName>
        <fullName evidence="6">Large ribosomal subunit protein uL3</fullName>
    </recommendedName>
</protein>
<comment type="subunit">
    <text evidence="6">Part of the 50S ribosomal subunit. Forms a cluster with proteins L14 and L24e.</text>
</comment>
<keyword evidence="2 6" id="KW-0699">rRNA-binding</keyword>
<dbReference type="RefSeq" id="WP_022532307.1">
    <property type="nucleotide sequence ID" value="NZ_CAYARL010000004.1"/>
</dbReference>
<evidence type="ECO:0000313" key="8">
    <source>
        <dbReference type="EMBL" id="AYQ55524.1"/>
    </source>
</evidence>
<evidence type="ECO:0000256" key="7">
    <source>
        <dbReference type="SAM" id="MobiDB-lite"/>
    </source>
</evidence>
<evidence type="ECO:0000256" key="4">
    <source>
        <dbReference type="ARBA" id="ARBA00022980"/>
    </source>
</evidence>
<gene>
    <name evidence="6" type="primary">rpl3</name>
    <name evidence="8" type="ORF">BKD89_06920</name>
</gene>
<name>A0A3G3IIY0_9ARCH</name>
<dbReference type="NCBIfam" id="NF003261">
    <property type="entry name" value="PRK04231.1"/>
    <property type="match status" value="1"/>
</dbReference>
<evidence type="ECO:0000256" key="5">
    <source>
        <dbReference type="ARBA" id="ARBA00023274"/>
    </source>
</evidence>
<dbReference type="InterPro" id="IPR019928">
    <property type="entry name" value="Ribosomal_uL3_arc"/>
</dbReference>
<dbReference type="AlphaFoldDB" id="A0A3G3IIY0"/>
<keyword evidence="3 6" id="KW-0694">RNA-binding</keyword>
<keyword evidence="4 6" id="KW-0689">Ribosomal protein</keyword>
<dbReference type="Proteomes" id="UP000273278">
    <property type="component" value="Chromosome"/>
</dbReference>
<dbReference type="InterPro" id="IPR009000">
    <property type="entry name" value="Transl_B-barrel_sf"/>
</dbReference>
<reference evidence="8 9" key="1">
    <citation type="submission" date="2016-10" db="EMBL/GenBank/DDBJ databases">
        <title>Complete genome of the TMA-utilizing, human hosted archaeon Methanomethylophilus alvus Gen. nov, sp. nov., strain Mx-05, derived from a pure culture.</title>
        <authorList>
            <person name="Brugere J.-F."/>
            <person name="Ben Hania W."/>
            <person name="Chaudhary P.P."/>
            <person name="Gaci N."/>
            <person name="Borrel G."/>
            <person name="Cao Van Tuat L."/>
            <person name="Fardeau M.-L."/>
            <person name="Harris H.M.B."/>
            <person name="O'Toole P.W."/>
            <person name="Ollivier B."/>
        </authorList>
    </citation>
    <scope>NUCLEOTIDE SEQUENCE [LARGE SCALE GENOMIC DNA]</scope>
    <source>
        <strain evidence="8 9">Mx-05</strain>
    </source>
</reference>
<evidence type="ECO:0000313" key="9">
    <source>
        <dbReference type="Proteomes" id="UP000273278"/>
    </source>
</evidence>
<sequence>MPQTRRPTKGSRAYGPRKRAKSQTPRLDSWPEISGAPKIQGFAGYKAGMTHAFVVDKRAKSTTSGMEVQVPVTVIEVPPMKIAAVRFYENTILGLKTAGEVWAADADVDPLLKRRVNVPKRGEPDFGKFDNMDVEDVRVLAYTQPKLVSGVPKKVPDLMELRIGGGNVKERIEYAKGILGKEVTITDFAPEGALVDVIAITTGKGFQGVTKRWGVKLLSHKNSKHRRGIANLGPKRPGYVRSTVPQAGQMGYHQRTELNKKIMKVGADGKEVNPKGGFLNYGEIRNTYVLVHGSVPGPTKRLIRFRDAARIPAKADTSAAEITYVSTQSQQGA</sequence>
<evidence type="ECO:0000256" key="3">
    <source>
        <dbReference type="ARBA" id="ARBA00022884"/>
    </source>
</evidence>
<dbReference type="Gene3D" id="3.30.1430.10">
    <property type="match status" value="1"/>
</dbReference>
<dbReference type="Pfam" id="PF00297">
    <property type="entry name" value="Ribosomal_L3"/>
    <property type="match status" value="1"/>
</dbReference>
<evidence type="ECO:0000256" key="2">
    <source>
        <dbReference type="ARBA" id="ARBA00022730"/>
    </source>
</evidence>
<dbReference type="OMA" id="QRTEYNK"/>
<accession>A0A3G3IIY0</accession>
<dbReference type="GO" id="GO:0006412">
    <property type="term" value="P:translation"/>
    <property type="evidence" value="ECO:0007669"/>
    <property type="project" value="UniProtKB-UniRule"/>
</dbReference>
<dbReference type="InterPro" id="IPR000597">
    <property type="entry name" value="Ribosomal_uL3"/>
</dbReference>
<keyword evidence="5 6" id="KW-0687">Ribonucleoprotein</keyword>
<evidence type="ECO:0000256" key="6">
    <source>
        <dbReference type="HAMAP-Rule" id="MF_01325"/>
    </source>
</evidence>
<dbReference type="GO" id="GO:0003735">
    <property type="term" value="F:structural constituent of ribosome"/>
    <property type="evidence" value="ECO:0007669"/>
    <property type="project" value="UniProtKB-UniRule"/>
</dbReference>
<comment type="similarity">
    <text evidence="1 6">Belongs to the universal ribosomal protein uL3 family.</text>
</comment>
<dbReference type="Gene3D" id="4.10.960.10">
    <property type="entry name" value="Ribosomal protein L3, domain 3"/>
    <property type="match status" value="1"/>
</dbReference>
<dbReference type="PANTHER" id="PTHR11363:SF5">
    <property type="entry name" value="LARGE RIBOSOMAL SUBUNIT PROTEIN UL3"/>
    <property type="match status" value="1"/>
</dbReference>
<dbReference type="GO" id="GO:0022625">
    <property type="term" value="C:cytosolic large ribosomal subunit"/>
    <property type="evidence" value="ECO:0007669"/>
    <property type="project" value="UniProtKB-UniRule"/>
</dbReference>
<dbReference type="NCBIfam" id="TIGR03626">
    <property type="entry name" value="L3_arch"/>
    <property type="match status" value="1"/>
</dbReference>
<dbReference type="InterPro" id="IPR044892">
    <property type="entry name" value="Ribosomal_L3_dom_3_arc_sf"/>
</dbReference>
<comment type="function">
    <text evidence="6">One of the primary rRNA binding proteins, it binds directly near the 3'-end of the 23S rRNA, where it nucleates assembly of the 50S subunit.</text>
</comment>
<dbReference type="GO" id="GO:0019843">
    <property type="term" value="F:rRNA binding"/>
    <property type="evidence" value="ECO:0007669"/>
    <property type="project" value="UniProtKB-UniRule"/>
</dbReference>
<dbReference type="Gene3D" id="2.40.30.10">
    <property type="entry name" value="Translation factors"/>
    <property type="match status" value="1"/>
</dbReference>
<dbReference type="InterPro" id="IPR045077">
    <property type="entry name" value="L3_arc_euk"/>
</dbReference>
<proteinExistence type="inferred from homology"/>
<evidence type="ECO:0000256" key="1">
    <source>
        <dbReference type="ARBA" id="ARBA00006540"/>
    </source>
</evidence>
<dbReference type="EMBL" id="CP017686">
    <property type="protein sequence ID" value="AYQ55524.1"/>
    <property type="molecule type" value="Genomic_DNA"/>
</dbReference>
<dbReference type="PANTHER" id="PTHR11363">
    <property type="entry name" value="60S RIBOSOMAL PROTEIN L3-RELATED"/>
    <property type="match status" value="1"/>
</dbReference>
<feature type="region of interest" description="Disordered" evidence="7">
    <location>
        <begin position="1"/>
        <end position="30"/>
    </location>
</feature>
<dbReference type="GeneID" id="41322182"/>
<dbReference type="HAMAP" id="MF_01325_A">
    <property type="entry name" value="Ribosomal_uL3_A"/>
    <property type="match status" value="1"/>
</dbReference>
<organism evidence="8 9">
    <name type="scientific">Methanomethylophilus alvi</name>
    <dbReference type="NCBI Taxonomy" id="1291540"/>
    <lineage>
        <taxon>Archaea</taxon>
        <taxon>Methanobacteriati</taxon>
        <taxon>Thermoplasmatota</taxon>
        <taxon>Thermoplasmata</taxon>
        <taxon>Methanomassiliicoccales</taxon>
        <taxon>Methanomethylophilaceae</taxon>
        <taxon>Methanomethylophilus</taxon>
    </lineage>
</organism>
<dbReference type="SUPFAM" id="SSF50447">
    <property type="entry name" value="Translation proteins"/>
    <property type="match status" value="1"/>
</dbReference>